<accession>B6GAA1</accession>
<dbReference type="STRING" id="445975.COLSTE_00997"/>
<dbReference type="HOGENOM" id="CLU_2394666_0_0_11"/>
<comment type="caution">
    <text evidence="2">The sequence shown here is derived from an EMBL/GenBank/DDBJ whole genome shotgun (WGS) entry which is preliminary data.</text>
</comment>
<proteinExistence type="predicted"/>
<feature type="region of interest" description="Disordered" evidence="1">
    <location>
        <begin position="32"/>
        <end position="66"/>
    </location>
</feature>
<name>B6GAA1_9ACTN</name>
<reference evidence="2 3" key="2">
    <citation type="submission" date="2008-10" db="EMBL/GenBank/DDBJ databases">
        <authorList>
            <person name="Fulton L."/>
            <person name="Clifton S."/>
            <person name="Fulton B."/>
            <person name="Xu J."/>
            <person name="Minx P."/>
            <person name="Pepin K.H."/>
            <person name="Johnson M."/>
            <person name="Thiruvilangam P."/>
            <person name="Bhonagiri V."/>
            <person name="Nash W.E."/>
            <person name="Mardis E.R."/>
            <person name="Wilson R.K."/>
        </authorList>
    </citation>
    <scope>NUCLEOTIDE SEQUENCE [LARGE SCALE GENOMIC DNA]</scope>
    <source>
        <strain evidence="2 3">DSM 13279</strain>
    </source>
</reference>
<organism evidence="2 3">
    <name type="scientific">Collinsella stercoris DSM 13279</name>
    <dbReference type="NCBI Taxonomy" id="445975"/>
    <lineage>
        <taxon>Bacteria</taxon>
        <taxon>Bacillati</taxon>
        <taxon>Actinomycetota</taxon>
        <taxon>Coriobacteriia</taxon>
        <taxon>Coriobacteriales</taxon>
        <taxon>Coriobacteriaceae</taxon>
        <taxon>Collinsella</taxon>
    </lineage>
</organism>
<evidence type="ECO:0000256" key="1">
    <source>
        <dbReference type="SAM" id="MobiDB-lite"/>
    </source>
</evidence>
<dbReference type="AlphaFoldDB" id="B6GAA1"/>
<evidence type="ECO:0000313" key="3">
    <source>
        <dbReference type="Proteomes" id="UP000003560"/>
    </source>
</evidence>
<dbReference type="EMBL" id="ABXJ01000057">
    <property type="protein sequence ID" value="EEA90791.1"/>
    <property type="molecule type" value="Genomic_DNA"/>
</dbReference>
<reference evidence="2 3" key="1">
    <citation type="submission" date="2008-10" db="EMBL/GenBank/DDBJ databases">
        <title>Draft genome sequence of Collinsella stercoris (DSM 13279).</title>
        <authorList>
            <person name="Sudarsanam P."/>
            <person name="Ley R."/>
            <person name="Guruge J."/>
            <person name="Turnbaugh P.J."/>
            <person name="Mahowald M."/>
            <person name="Liep D."/>
            <person name="Gordon J."/>
        </authorList>
    </citation>
    <scope>NUCLEOTIDE SEQUENCE [LARGE SCALE GENOMIC DNA]</scope>
    <source>
        <strain evidence="2 3">DSM 13279</strain>
    </source>
</reference>
<evidence type="ECO:0000313" key="2">
    <source>
        <dbReference type="EMBL" id="EEA90791.1"/>
    </source>
</evidence>
<gene>
    <name evidence="2" type="ORF">COLSTE_00997</name>
</gene>
<sequence>MQKMKSGAHAEVRCTSRPFSLREMVEKCTEFRRTHRVPPGAPSSAGRTEFRRAHRVPPGAPSSAGRTECDWHLGCQKHPPLDRFLAPLVVRKV</sequence>
<dbReference type="Proteomes" id="UP000003560">
    <property type="component" value="Unassembled WGS sequence"/>
</dbReference>
<protein>
    <submittedName>
        <fullName evidence="2">Uncharacterized protein</fullName>
    </submittedName>
</protein>
<keyword evidence="3" id="KW-1185">Reference proteome</keyword>